<keyword evidence="1 4" id="KW-0812">Transmembrane</keyword>
<protein>
    <recommendedName>
        <fullName evidence="5">HIG1 domain-containing protein</fullName>
    </recommendedName>
</protein>
<name>A0A1F6T568_9PROT</name>
<comment type="caution">
    <text evidence="6">The sequence shown here is derived from an EMBL/GenBank/DDBJ whole genome shotgun (WGS) entry which is preliminary data.</text>
</comment>
<dbReference type="Proteomes" id="UP000178379">
    <property type="component" value="Unassembled WGS sequence"/>
</dbReference>
<evidence type="ECO:0000256" key="3">
    <source>
        <dbReference type="ARBA" id="ARBA00023136"/>
    </source>
</evidence>
<evidence type="ECO:0000256" key="1">
    <source>
        <dbReference type="ARBA" id="ARBA00022692"/>
    </source>
</evidence>
<dbReference type="PROSITE" id="PS51503">
    <property type="entry name" value="HIG1"/>
    <property type="match status" value="1"/>
</dbReference>
<gene>
    <name evidence="6" type="ORF">A2140_08480</name>
</gene>
<keyword evidence="3 4" id="KW-0472">Membrane</keyword>
<feature type="domain" description="HIG1" evidence="5">
    <location>
        <begin position="1"/>
        <end position="64"/>
    </location>
</feature>
<evidence type="ECO:0000313" key="6">
    <source>
        <dbReference type="EMBL" id="OGI40280.1"/>
    </source>
</evidence>
<dbReference type="Pfam" id="PF04588">
    <property type="entry name" value="HIG_1_N"/>
    <property type="match status" value="1"/>
</dbReference>
<keyword evidence="2 4" id="KW-1133">Transmembrane helix</keyword>
<reference evidence="6 7" key="1">
    <citation type="journal article" date="2016" name="Nat. Commun.">
        <title>Thousands of microbial genomes shed light on interconnected biogeochemical processes in an aquifer system.</title>
        <authorList>
            <person name="Anantharaman K."/>
            <person name="Brown C.T."/>
            <person name="Hug L.A."/>
            <person name="Sharon I."/>
            <person name="Castelle C.J."/>
            <person name="Probst A.J."/>
            <person name="Thomas B.C."/>
            <person name="Singh A."/>
            <person name="Wilkins M.J."/>
            <person name="Karaoz U."/>
            <person name="Brodie E.L."/>
            <person name="Williams K.H."/>
            <person name="Hubbard S.S."/>
            <person name="Banfield J.F."/>
        </authorList>
    </citation>
    <scope>NUCLEOTIDE SEQUENCE [LARGE SCALE GENOMIC DNA]</scope>
</reference>
<sequence length="64" mass="6772">MTTMSVLVIIGLLATVIVLVSGIASMAQGGEFNQRHGHRLMFARVGIQGVTLVLVLIALLLTAR</sequence>
<dbReference type="NCBIfam" id="NF033233">
    <property type="entry name" value="twin_helix"/>
    <property type="match status" value="1"/>
</dbReference>
<dbReference type="EMBL" id="MFSQ01000056">
    <property type="protein sequence ID" value="OGI40280.1"/>
    <property type="molecule type" value="Genomic_DNA"/>
</dbReference>
<evidence type="ECO:0000256" key="4">
    <source>
        <dbReference type="SAM" id="Phobius"/>
    </source>
</evidence>
<accession>A0A1F6T568</accession>
<evidence type="ECO:0000259" key="5">
    <source>
        <dbReference type="PROSITE" id="PS51503"/>
    </source>
</evidence>
<evidence type="ECO:0000313" key="7">
    <source>
        <dbReference type="Proteomes" id="UP000178379"/>
    </source>
</evidence>
<organism evidence="6 7">
    <name type="scientific">Candidatus Muproteobacteria bacterium RBG_16_62_13</name>
    <dbReference type="NCBI Taxonomy" id="1817756"/>
    <lineage>
        <taxon>Bacteria</taxon>
        <taxon>Pseudomonadati</taxon>
        <taxon>Pseudomonadota</taxon>
        <taxon>Candidatus Muproteobacteria</taxon>
    </lineage>
</organism>
<dbReference type="InterPro" id="IPR007667">
    <property type="entry name" value="Hypoxia_induced_domain"/>
</dbReference>
<evidence type="ECO:0000256" key="2">
    <source>
        <dbReference type="ARBA" id="ARBA00022989"/>
    </source>
</evidence>
<dbReference type="AlphaFoldDB" id="A0A1F6T568"/>
<feature type="transmembrane region" description="Helical" evidence="4">
    <location>
        <begin position="45"/>
        <end position="63"/>
    </location>
</feature>
<proteinExistence type="predicted"/>